<dbReference type="Gene3D" id="1.10.357.10">
    <property type="entry name" value="Tetracycline Repressor, domain 2"/>
    <property type="match status" value="2"/>
</dbReference>
<dbReference type="PANTHER" id="PTHR30055:SF240">
    <property type="entry name" value="HTH-TYPE TRANSCRIPTIONAL REGULATOR ACRR"/>
    <property type="match status" value="1"/>
</dbReference>
<dbReference type="InterPro" id="IPR009057">
    <property type="entry name" value="Homeodomain-like_sf"/>
</dbReference>
<comment type="caution">
    <text evidence="7">The sequence shown here is derived from an EMBL/GenBank/DDBJ whole genome shotgun (WGS) entry which is preliminary data.</text>
</comment>
<reference evidence="7 8" key="1">
    <citation type="journal article" date="2019" name="Int. J. Syst. Evol. Microbiol.">
        <title>The Global Catalogue of Microorganisms (GCM) 10K type strain sequencing project: providing services to taxonomists for standard genome sequencing and annotation.</title>
        <authorList>
            <consortium name="The Broad Institute Genomics Platform"/>
            <consortium name="The Broad Institute Genome Sequencing Center for Infectious Disease"/>
            <person name="Wu L."/>
            <person name="Ma J."/>
        </authorList>
    </citation>
    <scope>NUCLEOTIDE SEQUENCE [LARGE SCALE GENOMIC DNA]</scope>
    <source>
        <strain evidence="7 8">JCM 16227</strain>
    </source>
</reference>
<dbReference type="Pfam" id="PF00440">
    <property type="entry name" value="TetR_N"/>
    <property type="match status" value="2"/>
</dbReference>
<dbReference type="PRINTS" id="PR00455">
    <property type="entry name" value="HTHTETR"/>
</dbReference>
<evidence type="ECO:0000259" key="6">
    <source>
        <dbReference type="PROSITE" id="PS50977"/>
    </source>
</evidence>
<dbReference type="RefSeq" id="WP_006895189.1">
    <property type="nucleotide sequence ID" value="NZ_BAAARB010000005.1"/>
</dbReference>
<dbReference type="SUPFAM" id="SSF46689">
    <property type="entry name" value="Homeodomain-like"/>
    <property type="match status" value="2"/>
</dbReference>
<evidence type="ECO:0000256" key="4">
    <source>
        <dbReference type="PROSITE-ProRule" id="PRU00335"/>
    </source>
</evidence>
<feature type="domain" description="HTH tetR-type" evidence="6">
    <location>
        <begin position="215"/>
        <end position="275"/>
    </location>
</feature>
<feature type="domain" description="HTH tetR-type" evidence="6">
    <location>
        <begin position="18"/>
        <end position="78"/>
    </location>
</feature>
<keyword evidence="8" id="KW-1185">Reference proteome</keyword>
<proteinExistence type="predicted"/>
<dbReference type="PROSITE" id="PS50977">
    <property type="entry name" value="HTH_TETR_2"/>
    <property type="match status" value="2"/>
</dbReference>
<accession>A0ABN3HCQ4</accession>
<gene>
    <name evidence="7" type="ORF">GCM10009855_14160</name>
</gene>
<organism evidence="7 8">
    <name type="scientific">Gordonia cholesterolivorans</name>
    <dbReference type="NCBI Taxonomy" id="559625"/>
    <lineage>
        <taxon>Bacteria</taxon>
        <taxon>Bacillati</taxon>
        <taxon>Actinomycetota</taxon>
        <taxon>Actinomycetes</taxon>
        <taxon>Mycobacteriales</taxon>
        <taxon>Gordoniaceae</taxon>
        <taxon>Gordonia</taxon>
    </lineage>
</organism>
<dbReference type="InterPro" id="IPR050109">
    <property type="entry name" value="HTH-type_TetR-like_transc_reg"/>
</dbReference>
<evidence type="ECO:0000256" key="1">
    <source>
        <dbReference type="ARBA" id="ARBA00023015"/>
    </source>
</evidence>
<feature type="DNA-binding region" description="H-T-H motif" evidence="4">
    <location>
        <begin position="41"/>
        <end position="60"/>
    </location>
</feature>
<protein>
    <submittedName>
        <fullName evidence="7">TetR/AcrR family transcriptional regulator</fullName>
    </submittedName>
</protein>
<keyword evidence="3" id="KW-0804">Transcription</keyword>
<dbReference type="Gene3D" id="1.10.10.60">
    <property type="entry name" value="Homeodomain-like"/>
    <property type="match status" value="2"/>
</dbReference>
<name>A0ABN3HCQ4_9ACTN</name>
<dbReference type="PANTHER" id="PTHR30055">
    <property type="entry name" value="HTH-TYPE TRANSCRIPTIONAL REGULATOR RUTR"/>
    <property type="match status" value="1"/>
</dbReference>
<evidence type="ECO:0000313" key="7">
    <source>
        <dbReference type="EMBL" id="GAA2376022.1"/>
    </source>
</evidence>
<evidence type="ECO:0000256" key="2">
    <source>
        <dbReference type="ARBA" id="ARBA00023125"/>
    </source>
</evidence>
<dbReference type="EMBL" id="BAAARB010000005">
    <property type="protein sequence ID" value="GAA2376022.1"/>
    <property type="molecule type" value="Genomic_DNA"/>
</dbReference>
<evidence type="ECO:0000313" key="8">
    <source>
        <dbReference type="Proteomes" id="UP001501170"/>
    </source>
</evidence>
<evidence type="ECO:0000256" key="3">
    <source>
        <dbReference type="ARBA" id="ARBA00023163"/>
    </source>
</evidence>
<dbReference type="InterPro" id="IPR001647">
    <property type="entry name" value="HTH_TetR"/>
</dbReference>
<feature type="DNA-binding region" description="H-T-H motif" evidence="4">
    <location>
        <begin position="238"/>
        <end position="257"/>
    </location>
</feature>
<keyword evidence="2 4" id="KW-0238">DNA-binding</keyword>
<dbReference type="Proteomes" id="UP001501170">
    <property type="component" value="Unassembled WGS sequence"/>
</dbReference>
<keyword evidence="1" id="KW-0805">Transcription regulation</keyword>
<feature type="region of interest" description="Disordered" evidence="5">
    <location>
        <begin position="400"/>
        <end position="420"/>
    </location>
</feature>
<evidence type="ECO:0000256" key="5">
    <source>
        <dbReference type="SAM" id="MobiDB-lite"/>
    </source>
</evidence>
<sequence>METGDDCGTAERTRRRPADRREVILAAAARSFASSGFHATRLGAIADEAGISAPALYKHFSGKYELFAASLIHLAGQLAAAVAAVPSEDDPRSELLAVVRSIAANALDNRESGNVYRREPRLLRGDDRRRLAELSATTRNRLTALLRGMRPEVDDRTSRILVTATLSVVASPVTHRIGLARRTVLDVLCAAVETLIDLDLPEPQPAAGTRGLAPAGRRETILTESIRLFADRGFHDVTLEQIGAAAGLPPSGVYRHFPSKNAILAAALWRGSERTTAAIAEGLAHANTPREALVALAAEYSALCVGDPGIMTVYLRDTGVLDPADQRALRRQQRVNVDEWATWLQRARPGVAPGVARFLVHAALNVATDLTIADRDLDAPTIAVVVTAVLTGETASAQAVGALTPPTDPTASTNHRRATS</sequence>